<sequence length="91" mass="10598">MKKTRQQSLSRTSSLELPSCRTFTDSMLNINVREQLNDSGEEQEQSSQDADDEERFYESQEYIEAEDPQEGPSNRMEYDLISTRELVKSLV</sequence>
<evidence type="ECO:0000256" key="1">
    <source>
        <dbReference type="SAM" id="MobiDB-lite"/>
    </source>
</evidence>
<comment type="caution">
    <text evidence="2">The sequence shown here is derived from an EMBL/GenBank/DDBJ whole genome shotgun (WGS) entry which is preliminary data.</text>
</comment>
<protein>
    <submittedName>
        <fullName evidence="2">Uncharacterized protein</fullName>
    </submittedName>
</protein>
<gene>
    <name evidence="2" type="ORF">AVEN_243579_1</name>
</gene>
<feature type="compositionally biased region" description="Acidic residues" evidence="1">
    <location>
        <begin position="39"/>
        <end position="55"/>
    </location>
</feature>
<evidence type="ECO:0000313" key="2">
    <source>
        <dbReference type="EMBL" id="GBL74697.1"/>
    </source>
</evidence>
<accession>A0A4Y2A575</accession>
<dbReference type="AlphaFoldDB" id="A0A4Y2A575"/>
<organism evidence="2 3">
    <name type="scientific">Araneus ventricosus</name>
    <name type="common">Orbweaver spider</name>
    <name type="synonym">Epeira ventricosa</name>
    <dbReference type="NCBI Taxonomy" id="182803"/>
    <lineage>
        <taxon>Eukaryota</taxon>
        <taxon>Metazoa</taxon>
        <taxon>Ecdysozoa</taxon>
        <taxon>Arthropoda</taxon>
        <taxon>Chelicerata</taxon>
        <taxon>Arachnida</taxon>
        <taxon>Araneae</taxon>
        <taxon>Araneomorphae</taxon>
        <taxon>Entelegynae</taxon>
        <taxon>Araneoidea</taxon>
        <taxon>Araneidae</taxon>
        <taxon>Araneus</taxon>
    </lineage>
</organism>
<evidence type="ECO:0000313" key="3">
    <source>
        <dbReference type="Proteomes" id="UP000499080"/>
    </source>
</evidence>
<dbReference type="OrthoDB" id="10577601at2759"/>
<dbReference type="Proteomes" id="UP000499080">
    <property type="component" value="Unassembled WGS sequence"/>
</dbReference>
<name>A0A4Y2A575_ARAVE</name>
<proteinExistence type="predicted"/>
<reference evidence="2 3" key="1">
    <citation type="journal article" date="2019" name="Sci. Rep.">
        <title>Orb-weaving spider Araneus ventricosus genome elucidates the spidroin gene catalogue.</title>
        <authorList>
            <person name="Kono N."/>
            <person name="Nakamura H."/>
            <person name="Ohtoshi R."/>
            <person name="Moran D.A.P."/>
            <person name="Shinohara A."/>
            <person name="Yoshida Y."/>
            <person name="Fujiwara M."/>
            <person name="Mori M."/>
            <person name="Tomita M."/>
            <person name="Arakawa K."/>
        </authorList>
    </citation>
    <scope>NUCLEOTIDE SEQUENCE [LARGE SCALE GENOMIC DNA]</scope>
</reference>
<keyword evidence="3" id="KW-1185">Reference proteome</keyword>
<dbReference type="EMBL" id="BGPR01000006">
    <property type="protein sequence ID" value="GBL74697.1"/>
    <property type="molecule type" value="Genomic_DNA"/>
</dbReference>
<feature type="region of interest" description="Disordered" evidence="1">
    <location>
        <begin position="36"/>
        <end position="55"/>
    </location>
</feature>